<dbReference type="InterPro" id="IPR031100">
    <property type="entry name" value="LOG_fam"/>
</dbReference>
<keyword evidence="3" id="KW-0378">Hydrolase</keyword>
<accession>A0ABV7H8X9</accession>
<dbReference type="InterPro" id="IPR005269">
    <property type="entry name" value="LOG"/>
</dbReference>
<dbReference type="EMBL" id="JBHRTI010000010">
    <property type="protein sequence ID" value="MFC3149233.1"/>
    <property type="molecule type" value="Genomic_DNA"/>
</dbReference>
<comment type="catalytic activity">
    <reaction evidence="1">
        <text>AMP + H2O = D-ribose 5-phosphate + adenine</text>
        <dbReference type="Rhea" id="RHEA:20129"/>
        <dbReference type="ChEBI" id="CHEBI:15377"/>
        <dbReference type="ChEBI" id="CHEBI:16708"/>
        <dbReference type="ChEBI" id="CHEBI:78346"/>
        <dbReference type="ChEBI" id="CHEBI:456215"/>
        <dbReference type="EC" id="3.2.2.4"/>
    </reaction>
</comment>
<name>A0ABV7H8X9_9BURK</name>
<sequence length="196" mass="21103">MASIAIYCGASSGHDPRHLDAARNTGRALAQRGITVVYGGGRVGMMGALADATLSAGGRVIGVIPQRLMEREAAHRELTELHVVPDMHTRKAKMAALAEGFIALPGGIGTYDELFEILTWLQLGYHRLPVGVLNVAGYFDPLLAMLDRTVSEGFLSPATRAMLLAADELPDLLTQMERFLPADAEAWLAAKLRQEP</sequence>
<gene>
    <name evidence="4" type="ORF">ACFOEN_16545</name>
</gene>
<protein>
    <recommendedName>
        <fullName evidence="3">Cytokinin riboside 5'-monophosphate phosphoribohydrolase</fullName>
        <ecNumber evidence="3">3.2.2.n1</ecNumber>
    </recommendedName>
</protein>
<comment type="caution">
    <text evidence="4">The sequence shown here is derived from an EMBL/GenBank/DDBJ whole genome shotgun (WGS) entry which is preliminary data.</text>
</comment>
<dbReference type="PANTHER" id="PTHR31223">
    <property type="entry name" value="LOG FAMILY PROTEIN YJL055W"/>
    <property type="match status" value="1"/>
</dbReference>
<evidence type="ECO:0000313" key="5">
    <source>
        <dbReference type="Proteomes" id="UP001595556"/>
    </source>
</evidence>
<dbReference type="Pfam" id="PF03641">
    <property type="entry name" value="Lysine_decarbox"/>
    <property type="match status" value="1"/>
</dbReference>
<dbReference type="Gene3D" id="3.40.50.450">
    <property type="match status" value="1"/>
</dbReference>
<dbReference type="NCBIfam" id="TIGR00730">
    <property type="entry name" value="Rossman fold protein, TIGR00730 family"/>
    <property type="match status" value="1"/>
</dbReference>
<proteinExistence type="inferred from homology"/>
<dbReference type="Proteomes" id="UP001595556">
    <property type="component" value="Unassembled WGS sequence"/>
</dbReference>
<evidence type="ECO:0000256" key="2">
    <source>
        <dbReference type="ARBA" id="ARBA00006763"/>
    </source>
</evidence>
<reference evidence="5" key="1">
    <citation type="journal article" date="2019" name="Int. J. Syst. Evol. Microbiol.">
        <title>The Global Catalogue of Microorganisms (GCM) 10K type strain sequencing project: providing services to taxonomists for standard genome sequencing and annotation.</title>
        <authorList>
            <consortium name="The Broad Institute Genomics Platform"/>
            <consortium name="The Broad Institute Genome Sequencing Center for Infectious Disease"/>
            <person name="Wu L."/>
            <person name="Ma J."/>
        </authorList>
    </citation>
    <scope>NUCLEOTIDE SEQUENCE [LARGE SCALE GENOMIC DNA]</scope>
    <source>
        <strain evidence="5">KCTC 52168</strain>
    </source>
</reference>
<organism evidence="4 5">
    <name type="scientific">Piscinibacterium candidicorallinum</name>
    <dbReference type="NCBI Taxonomy" id="1793872"/>
    <lineage>
        <taxon>Bacteria</taxon>
        <taxon>Pseudomonadati</taxon>
        <taxon>Pseudomonadota</taxon>
        <taxon>Betaproteobacteria</taxon>
        <taxon>Burkholderiales</taxon>
        <taxon>Piscinibacterium</taxon>
    </lineage>
</organism>
<dbReference type="RefSeq" id="WP_377306171.1">
    <property type="nucleotide sequence ID" value="NZ_CP180191.1"/>
</dbReference>
<evidence type="ECO:0000313" key="4">
    <source>
        <dbReference type="EMBL" id="MFC3149233.1"/>
    </source>
</evidence>
<keyword evidence="5" id="KW-1185">Reference proteome</keyword>
<evidence type="ECO:0000256" key="3">
    <source>
        <dbReference type="RuleBase" id="RU363015"/>
    </source>
</evidence>
<dbReference type="EC" id="3.2.2.n1" evidence="3"/>
<keyword evidence="3" id="KW-0203">Cytokinin biosynthesis</keyword>
<evidence type="ECO:0000256" key="1">
    <source>
        <dbReference type="ARBA" id="ARBA00000274"/>
    </source>
</evidence>
<dbReference type="PANTHER" id="PTHR31223:SF70">
    <property type="entry name" value="LOG FAMILY PROTEIN YJL055W"/>
    <property type="match status" value="1"/>
</dbReference>
<comment type="similarity">
    <text evidence="2 3">Belongs to the LOG family.</text>
</comment>
<dbReference type="SUPFAM" id="SSF102405">
    <property type="entry name" value="MCP/YpsA-like"/>
    <property type="match status" value="1"/>
</dbReference>